<dbReference type="AlphaFoldDB" id="A0A0L6UFG8"/>
<comment type="caution">
    <text evidence="2">The sequence shown here is derived from an EMBL/GenBank/DDBJ whole genome shotgun (WGS) entry which is preliminary data.</text>
</comment>
<dbReference type="Proteomes" id="UP000037035">
    <property type="component" value="Unassembled WGS sequence"/>
</dbReference>
<gene>
    <name evidence="2" type="ORF">VP01_6538g2</name>
</gene>
<proteinExistence type="predicted"/>
<evidence type="ECO:0000313" key="2">
    <source>
        <dbReference type="EMBL" id="KNZ47294.1"/>
    </source>
</evidence>
<feature type="compositionally biased region" description="Basic residues" evidence="1">
    <location>
        <begin position="36"/>
        <end position="61"/>
    </location>
</feature>
<accession>A0A0L6UFG8</accession>
<sequence>MWVFFEGATHHGVVRTLGIMPPKNKSNQKISTSKIMPKKATPKTKKPKKPAIHQKSQKSRVKNSSEDDATDKTAIHLKKDDYLVIINCLKIKHKYKKVHTKSISTGFGLTNEDGKAGITTINEKLEIMFPHYHEKNKLMGD</sequence>
<evidence type="ECO:0000256" key="1">
    <source>
        <dbReference type="SAM" id="MobiDB-lite"/>
    </source>
</evidence>
<name>A0A0L6UFG8_9BASI</name>
<evidence type="ECO:0000313" key="3">
    <source>
        <dbReference type="Proteomes" id="UP000037035"/>
    </source>
</evidence>
<dbReference type="EMBL" id="LAVV01011872">
    <property type="protein sequence ID" value="KNZ47294.1"/>
    <property type="molecule type" value="Genomic_DNA"/>
</dbReference>
<protein>
    <submittedName>
        <fullName evidence="2">Uncharacterized protein</fullName>
    </submittedName>
</protein>
<reference evidence="2 3" key="1">
    <citation type="submission" date="2015-08" db="EMBL/GenBank/DDBJ databases">
        <title>Next Generation Sequencing and Analysis of the Genome of Puccinia sorghi L Schw, the Causal Agent of Maize Common Rust.</title>
        <authorList>
            <person name="Rochi L."/>
            <person name="Burguener G."/>
            <person name="Darino M."/>
            <person name="Turjanski A."/>
            <person name="Kreff E."/>
            <person name="Dieguez M.J."/>
            <person name="Sacco F."/>
        </authorList>
    </citation>
    <scope>NUCLEOTIDE SEQUENCE [LARGE SCALE GENOMIC DNA]</scope>
    <source>
        <strain evidence="2 3">RO10H11247</strain>
    </source>
</reference>
<keyword evidence="3" id="KW-1185">Reference proteome</keyword>
<dbReference type="OrthoDB" id="2507256at2759"/>
<feature type="region of interest" description="Disordered" evidence="1">
    <location>
        <begin position="18"/>
        <end position="71"/>
    </location>
</feature>
<feature type="compositionally biased region" description="Polar residues" evidence="1">
    <location>
        <begin position="24"/>
        <end position="34"/>
    </location>
</feature>
<organism evidence="2 3">
    <name type="scientific">Puccinia sorghi</name>
    <dbReference type="NCBI Taxonomy" id="27349"/>
    <lineage>
        <taxon>Eukaryota</taxon>
        <taxon>Fungi</taxon>
        <taxon>Dikarya</taxon>
        <taxon>Basidiomycota</taxon>
        <taxon>Pucciniomycotina</taxon>
        <taxon>Pucciniomycetes</taxon>
        <taxon>Pucciniales</taxon>
        <taxon>Pucciniaceae</taxon>
        <taxon>Puccinia</taxon>
    </lineage>
</organism>
<dbReference type="VEuPathDB" id="FungiDB:VP01_6538g2"/>
<dbReference type="STRING" id="27349.A0A0L6UFG8"/>